<proteinExistence type="predicted"/>
<dbReference type="SUPFAM" id="SSF54001">
    <property type="entry name" value="Cysteine proteinases"/>
    <property type="match status" value="1"/>
</dbReference>
<dbReference type="Pfam" id="PF01841">
    <property type="entry name" value="Transglut_core"/>
    <property type="match status" value="1"/>
</dbReference>
<evidence type="ECO:0000313" key="2">
    <source>
        <dbReference type="EMBL" id="GHO94119.1"/>
    </source>
</evidence>
<dbReference type="EMBL" id="BNJK01000001">
    <property type="protein sequence ID" value="GHO94119.1"/>
    <property type="molecule type" value="Genomic_DNA"/>
</dbReference>
<accession>A0A8J3N0D9</accession>
<dbReference type="InterPro" id="IPR002931">
    <property type="entry name" value="Transglutaminase-like"/>
</dbReference>
<gene>
    <name evidence="2" type="ORF">KSF_041670</name>
</gene>
<feature type="domain" description="Transglutaminase-like" evidence="1">
    <location>
        <begin position="34"/>
        <end position="137"/>
    </location>
</feature>
<keyword evidence="3" id="KW-1185">Reference proteome</keyword>
<organism evidence="2 3">
    <name type="scientific">Reticulibacter mediterranei</name>
    <dbReference type="NCBI Taxonomy" id="2778369"/>
    <lineage>
        <taxon>Bacteria</taxon>
        <taxon>Bacillati</taxon>
        <taxon>Chloroflexota</taxon>
        <taxon>Ktedonobacteria</taxon>
        <taxon>Ktedonobacterales</taxon>
        <taxon>Reticulibacteraceae</taxon>
        <taxon>Reticulibacter</taxon>
    </lineage>
</organism>
<comment type="caution">
    <text evidence="2">The sequence shown here is derived from an EMBL/GenBank/DDBJ whole genome shotgun (WGS) entry which is preliminary data.</text>
</comment>
<dbReference type="Gene3D" id="3.10.620.30">
    <property type="match status" value="1"/>
</dbReference>
<evidence type="ECO:0000259" key="1">
    <source>
        <dbReference type="Pfam" id="PF01841"/>
    </source>
</evidence>
<dbReference type="Proteomes" id="UP000597444">
    <property type="component" value="Unassembled WGS sequence"/>
</dbReference>
<dbReference type="InterPro" id="IPR038765">
    <property type="entry name" value="Papain-like_cys_pep_sf"/>
</dbReference>
<reference evidence="2" key="1">
    <citation type="submission" date="2020-10" db="EMBL/GenBank/DDBJ databases">
        <title>Taxonomic study of unclassified bacteria belonging to the class Ktedonobacteria.</title>
        <authorList>
            <person name="Yabe S."/>
            <person name="Wang C.M."/>
            <person name="Zheng Y."/>
            <person name="Sakai Y."/>
            <person name="Cavaletti L."/>
            <person name="Monciardini P."/>
            <person name="Donadio S."/>
        </authorList>
    </citation>
    <scope>NUCLEOTIDE SEQUENCE</scope>
    <source>
        <strain evidence="2">ID150040</strain>
    </source>
</reference>
<dbReference type="AlphaFoldDB" id="A0A8J3N0D9"/>
<sequence>MKYAMPEDYLQSTPILDKDHLLIVCLVNELIAEHAGGDREFLQAAHQWLAQHLRPVYTLNERQPASTTLARGCGSCSQRMAVLEAVARAAGIGTRSHALWIDGQFWRSRFQQLHRFLPQRVLLAWPEFFIDGSWVGFEELYGPLQELAEHRSDGFTNATGETLFEAVRYTAVDWSGQTCSCAIGSACDLSHVVMADGGIFSSRDAVFDRYGLLLHQPRGCLFELIFGGREAA</sequence>
<name>A0A8J3N0D9_9CHLR</name>
<dbReference type="RefSeq" id="WP_220204877.1">
    <property type="nucleotide sequence ID" value="NZ_BNJK01000001.1"/>
</dbReference>
<protein>
    <recommendedName>
        <fullName evidence="1">Transglutaminase-like domain-containing protein</fullName>
    </recommendedName>
</protein>
<evidence type="ECO:0000313" key="3">
    <source>
        <dbReference type="Proteomes" id="UP000597444"/>
    </source>
</evidence>